<gene>
    <name evidence="1" type="ORF">D9V37_19915</name>
</gene>
<dbReference type="OrthoDB" id="3790880at2"/>
<dbReference type="RefSeq" id="WP_121807811.1">
    <property type="nucleotide sequence ID" value="NZ_RDBE01000010.1"/>
</dbReference>
<evidence type="ECO:0000313" key="2">
    <source>
        <dbReference type="Proteomes" id="UP000281708"/>
    </source>
</evidence>
<evidence type="ECO:0000313" key="1">
    <source>
        <dbReference type="EMBL" id="RLV48308.1"/>
    </source>
</evidence>
<reference evidence="1 2" key="1">
    <citation type="submission" date="2018-10" db="EMBL/GenBank/DDBJ databases">
        <title>Marmoricola sp. 4Q3S-7 whole genome shotgun sequence.</title>
        <authorList>
            <person name="Li F."/>
        </authorList>
    </citation>
    <scope>NUCLEOTIDE SEQUENCE [LARGE SCALE GENOMIC DNA]</scope>
    <source>
        <strain evidence="1 2">4Q3S-7</strain>
    </source>
</reference>
<protein>
    <submittedName>
        <fullName evidence="1">Uncharacterized protein</fullName>
    </submittedName>
</protein>
<dbReference type="AlphaFoldDB" id="A0A3L8P1L7"/>
<sequence length="368" mass="41807">MDVDLQRLKRSWTRDLGRLWFLIKADLGDLEPDESDLVERSAGLHHELGAHGNPVKAEEWVKTEHGWTGLLVDADTIEHWMEWLTRLAASFGGFTDGSIVGAPSSAHPSPGVREPVPMAFISYNTSDLTLVPKNDRPPGWFVEENLTRYLSEKTLGWTYLPGELQYFGRDDHWIRPESPDYEQALAEAIPRFLPASVACVTTTKPVRYRMANFWTQGQAQYHQHETGATWETHLDQLRKILLWTPPRTRYGWIAYERAGLSSPNPSPAHYPHVEESDVDYNIPLLSSFVPDASGLQLLTNEHLARAHDLSDWDIEHLAGGRHLVQAPDLSTWYSTPHPDPDVLAKARADFGDMILTPELIQTNRPWRD</sequence>
<organism evidence="1 2">
    <name type="scientific">Nocardioides mangrovicus</name>
    <dbReference type="NCBI Taxonomy" id="2478913"/>
    <lineage>
        <taxon>Bacteria</taxon>
        <taxon>Bacillati</taxon>
        <taxon>Actinomycetota</taxon>
        <taxon>Actinomycetes</taxon>
        <taxon>Propionibacteriales</taxon>
        <taxon>Nocardioidaceae</taxon>
        <taxon>Nocardioides</taxon>
    </lineage>
</organism>
<keyword evidence="2" id="KW-1185">Reference proteome</keyword>
<name>A0A3L8P1L7_9ACTN</name>
<proteinExistence type="predicted"/>
<accession>A0A3L8P1L7</accession>
<comment type="caution">
    <text evidence="1">The sequence shown here is derived from an EMBL/GenBank/DDBJ whole genome shotgun (WGS) entry which is preliminary data.</text>
</comment>
<dbReference type="Proteomes" id="UP000281708">
    <property type="component" value="Unassembled WGS sequence"/>
</dbReference>
<dbReference type="EMBL" id="RDBE01000010">
    <property type="protein sequence ID" value="RLV48308.1"/>
    <property type="molecule type" value="Genomic_DNA"/>
</dbReference>